<dbReference type="PROSITE" id="PS50894">
    <property type="entry name" value="HPT"/>
    <property type="match status" value="1"/>
</dbReference>
<evidence type="ECO:0000313" key="15">
    <source>
        <dbReference type="Proteomes" id="UP000070186"/>
    </source>
</evidence>
<keyword evidence="2" id="KW-1003">Cell membrane</keyword>
<name>A0A133XMA8_9RHOO</name>
<dbReference type="GO" id="GO:0005524">
    <property type="term" value="F:ATP binding"/>
    <property type="evidence" value="ECO:0007669"/>
    <property type="project" value="UniProtKB-KW"/>
</dbReference>
<gene>
    <name evidence="14" type="ORF">AT959_03140</name>
</gene>
<keyword evidence="3 10" id="KW-0597">Phosphoprotein</keyword>
<evidence type="ECO:0008006" key="16">
    <source>
        <dbReference type="Google" id="ProtNLM"/>
    </source>
</evidence>
<keyword evidence="5" id="KW-0547">Nucleotide-binding</keyword>
<keyword evidence="7" id="KW-1133">Transmembrane helix</keyword>
<dbReference type="PANTHER" id="PTHR45339:SF1">
    <property type="entry name" value="HYBRID SIGNAL TRANSDUCTION HISTIDINE KINASE J"/>
    <property type="match status" value="1"/>
</dbReference>
<accession>A0A133XMA8</accession>
<comment type="subcellular location">
    <subcellularLocation>
        <location evidence="1">Cell membrane</location>
        <topology evidence="1">Multi-pass membrane protein</topology>
    </subcellularLocation>
</comment>
<keyword evidence="8" id="KW-0902">Two-component regulatory system</keyword>
<keyword evidence="15" id="KW-1185">Reference proteome</keyword>
<dbReference type="InterPro" id="IPR008207">
    <property type="entry name" value="Sig_transdc_His_kin_Hpt_dom"/>
</dbReference>
<evidence type="ECO:0000256" key="11">
    <source>
        <dbReference type="PROSITE-ProRule" id="PRU00169"/>
    </source>
</evidence>
<evidence type="ECO:0000256" key="2">
    <source>
        <dbReference type="ARBA" id="ARBA00022475"/>
    </source>
</evidence>
<dbReference type="GO" id="GO:0000160">
    <property type="term" value="P:phosphorelay signal transduction system"/>
    <property type="evidence" value="ECO:0007669"/>
    <property type="project" value="UniProtKB-KW"/>
</dbReference>
<evidence type="ECO:0000256" key="1">
    <source>
        <dbReference type="ARBA" id="ARBA00004651"/>
    </source>
</evidence>
<dbReference type="Gene3D" id="3.40.50.2300">
    <property type="match status" value="1"/>
</dbReference>
<evidence type="ECO:0000256" key="7">
    <source>
        <dbReference type="ARBA" id="ARBA00022989"/>
    </source>
</evidence>
<protein>
    <recommendedName>
        <fullName evidence="16">Response regulatory domain-containing protein</fullName>
    </recommendedName>
</protein>
<dbReference type="GO" id="GO:0005886">
    <property type="term" value="C:plasma membrane"/>
    <property type="evidence" value="ECO:0007669"/>
    <property type="project" value="UniProtKB-SubCell"/>
</dbReference>
<dbReference type="Proteomes" id="UP000070186">
    <property type="component" value="Unassembled WGS sequence"/>
</dbReference>
<dbReference type="Gene3D" id="1.20.120.160">
    <property type="entry name" value="HPT domain"/>
    <property type="match status" value="1"/>
</dbReference>
<evidence type="ECO:0000256" key="10">
    <source>
        <dbReference type="PROSITE-ProRule" id="PRU00110"/>
    </source>
</evidence>
<dbReference type="STRING" id="281362.AT959_03140"/>
<proteinExistence type="predicted"/>
<dbReference type="InterPro" id="IPR001789">
    <property type="entry name" value="Sig_transdc_resp-reg_receiver"/>
</dbReference>
<evidence type="ECO:0000256" key="3">
    <source>
        <dbReference type="ARBA" id="ARBA00022553"/>
    </source>
</evidence>
<reference evidence="14 15" key="1">
    <citation type="submission" date="2015-12" db="EMBL/GenBank/DDBJ databases">
        <title>Nitrous oxide reduction kinetics distinguish bacteria harboring typical versus atypical NosZ.</title>
        <authorList>
            <person name="Yoon S."/>
            <person name="Nissen S."/>
            <person name="Park D."/>
            <person name="Sanford R.A."/>
            <person name="Loeffler F.E."/>
        </authorList>
    </citation>
    <scope>NUCLEOTIDE SEQUENCE [LARGE SCALE GENOMIC DNA]</scope>
    <source>
        <strain evidence="14 15">ATCC BAA-841</strain>
    </source>
</reference>
<dbReference type="Pfam" id="PF01627">
    <property type="entry name" value="Hpt"/>
    <property type="match status" value="1"/>
</dbReference>
<dbReference type="PANTHER" id="PTHR45339">
    <property type="entry name" value="HYBRID SIGNAL TRANSDUCTION HISTIDINE KINASE J"/>
    <property type="match status" value="1"/>
</dbReference>
<evidence type="ECO:0000259" key="12">
    <source>
        <dbReference type="PROSITE" id="PS50110"/>
    </source>
</evidence>
<feature type="domain" description="Response regulatory" evidence="12">
    <location>
        <begin position="1"/>
        <end position="65"/>
    </location>
</feature>
<evidence type="ECO:0000256" key="5">
    <source>
        <dbReference type="ARBA" id="ARBA00022741"/>
    </source>
</evidence>
<evidence type="ECO:0000256" key="9">
    <source>
        <dbReference type="ARBA" id="ARBA00023136"/>
    </source>
</evidence>
<dbReference type="SUPFAM" id="SSF47226">
    <property type="entry name" value="Histidine-containing phosphotransfer domain, HPT domain"/>
    <property type="match status" value="1"/>
</dbReference>
<dbReference type="EMBL" id="LODL01000007">
    <property type="protein sequence ID" value="KXB32071.1"/>
    <property type="molecule type" value="Genomic_DNA"/>
</dbReference>
<feature type="domain" description="HPt" evidence="13">
    <location>
        <begin position="111"/>
        <end position="204"/>
    </location>
</feature>
<keyword evidence="9" id="KW-0472">Membrane</keyword>
<evidence type="ECO:0000313" key="14">
    <source>
        <dbReference type="EMBL" id="KXB32071.1"/>
    </source>
</evidence>
<keyword evidence="4" id="KW-0812">Transmembrane</keyword>
<dbReference type="InterPro" id="IPR036641">
    <property type="entry name" value="HPT_dom_sf"/>
</dbReference>
<organism evidence="14 15">
    <name type="scientific">Dechloromonas denitrificans</name>
    <dbReference type="NCBI Taxonomy" id="281362"/>
    <lineage>
        <taxon>Bacteria</taxon>
        <taxon>Pseudomonadati</taxon>
        <taxon>Pseudomonadota</taxon>
        <taxon>Betaproteobacteria</taxon>
        <taxon>Rhodocyclales</taxon>
        <taxon>Azonexaceae</taxon>
        <taxon>Dechloromonas</taxon>
    </lineage>
</organism>
<evidence type="ECO:0000256" key="4">
    <source>
        <dbReference type="ARBA" id="ARBA00022692"/>
    </source>
</evidence>
<dbReference type="GO" id="GO:0004672">
    <property type="term" value="F:protein kinase activity"/>
    <property type="evidence" value="ECO:0007669"/>
    <property type="project" value="UniProtKB-ARBA"/>
</dbReference>
<sequence length="214" mass="22826">MDGLTATRLIREREAAGGLSRQLIIALTANALAGDREMCLQAGMDDYVSKPVTIARVRSALLRWLPAVRRPPAANPVVPVAVPVEATSLEASGPAPALSLPDLRASLGQEADVVIPVVLTSYLREGSKQIAVLNNIDQEFEVDRIIRIVHNLKSASAAIGLAGFSALCKETETLARAGDWAAARPLIRRLVADFPAIEKVVGEWLNQLPRGGAQ</sequence>
<dbReference type="PROSITE" id="PS50110">
    <property type="entry name" value="RESPONSE_REGULATORY"/>
    <property type="match status" value="1"/>
</dbReference>
<evidence type="ECO:0000259" key="13">
    <source>
        <dbReference type="PROSITE" id="PS50894"/>
    </source>
</evidence>
<dbReference type="InterPro" id="IPR011006">
    <property type="entry name" value="CheY-like_superfamily"/>
</dbReference>
<evidence type="ECO:0000256" key="8">
    <source>
        <dbReference type="ARBA" id="ARBA00023012"/>
    </source>
</evidence>
<dbReference type="SUPFAM" id="SSF52172">
    <property type="entry name" value="CheY-like"/>
    <property type="match status" value="1"/>
</dbReference>
<comment type="caution">
    <text evidence="14">The sequence shown here is derived from an EMBL/GenBank/DDBJ whole genome shotgun (WGS) entry which is preliminary data.</text>
</comment>
<evidence type="ECO:0000256" key="6">
    <source>
        <dbReference type="ARBA" id="ARBA00022840"/>
    </source>
</evidence>
<dbReference type="CDD" id="cd17546">
    <property type="entry name" value="REC_hyHK_CKI1_RcsC-like"/>
    <property type="match status" value="1"/>
</dbReference>
<keyword evidence="6" id="KW-0067">ATP-binding</keyword>
<comment type="caution">
    <text evidence="11">Lacks conserved residue(s) required for the propagation of feature annotation.</text>
</comment>
<feature type="modified residue" description="Phosphohistidine" evidence="10">
    <location>
        <position position="150"/>
    </location>
</feature>
<dbReference type="AlphaFoldDB" id="A0A133XMA8"/>